<comment type="similarity">
    <text evidence="1">Belongs to the flavoredoxin family.</text>
</comment>
<dbReference type="PANTHER" id="PTHR43567:SF5">
    <property type="entry name" value="HYPOTHETICAL CYTOSOLIC PROTEIN"/>
    <property type="match status" value="1"/>
</dbReference>
<evidence type="ECO:0000313" key="4">
    <source>
        <dbReference type="Proteomes" id="UP001275932"/>
    </source>
</evidence>
<feature type="domain" description="Flavin reductase like" evidence="2">
    <location>
        <begin position="21"/>
        <end position="167"/>
    </location>
</feature>
<accession>A0ABU4WHP3</accession>
<dbReference type="SUPFAM" id="SSF50475">
    <property type="entry name" value="FMN-binding split barrel"/>
    <property type="match status" value="1"/>
</dbReference>
<proteinExistence type="inferred from homology"/>
<gene>
    <name evidence="3" type="ORF">MOX91_02860</name>
</gene>
<evidence type="ECO:0000313" key="3">
    <source>
        <dbReference type="EMBL" id="MDX8415120.1"/>
    </source>
</evidence>
<comment type="caution">
    <text evidence="3">The sequence shown here is derived from an EMBL/GenBank/DDBJ whole genome shotgun (WGS) entry which is preliminary data.</text>
</comment>
<organism evidence="3 4">
    <name type="scientific">Intestinicryptomonas porci</name>
    <dbReference type="NCBI Taxonomy" id="2926320"/>
    <lineage>
        <taxon>Bacteria</taxon>
        <taxon>Pseudomonadati</taxon>
        <taxon>Verrucomicrobiota</taxon>
        <taxon>Opitutia</taxon>
        <taxon>Opitutales</taxon>
        <taxon>Intestinicryptomonaceae</taxon>
        <taxon>Intestinicryptomonas</taxon>
    </lineage>
</organism>
<protein>
    <submittedName>
        <fullName evidence="3">Flavin reductase</fullName>
    </submittedName>
</protein>
<evidence type="ECO:0000259" key="2">
    <source>
        <dbReference type="Pfam" id="PF01613"/>
    </source>
</evidence>
<dbReference type="PANTHER" id="PTHR43567">
    <property type="entry name" value="FLAVOREDOXIN-RELATED-RELATED"/>
    <property type="match status" value="1"/>
</dbReference>
<keyword evidence="4" id="KW-1185">Reference proteome</keyword>
<dbReference type="Gene3D" id="2.30.110.10">
    <property type="entry name" value="Electron Transport, Fmn-binding Protein, Chain A"/>
    <property type="match status" value="1"/>
</dbReference>
<dbReference type="InterPro" id="IPR002563">
    <property type="entry name" value="Flavin_Rdtase-like_dom"/>
</dbReference>
<reference evidence="3 4" key="1">
    <citation type="submission" date="2022-03" db="EMBL/GenBank/DDBJ databases">
        <title>Novel taxa within the pig intestine.</title>
        <authorList>
            <person name="Wylensek D."/>
            <person name="Bishof K."/>
            <person name="Afrizal A."/>
            <person name="Clavel T."/>
        </authorList>
    </citation>
    <scope>NUCLEOTIDE SEQUENCE [LARGE SCALE GENOMIC DNA]</scope>
    <source>
        <strain evidence="3 4">CLA-KB-P66</strain>
    </source>
</reference>
<dbReference type="EMBL" id="JALBUT010000002">
    <property type="protein sequence ID" value="MDX8415120.1"/>
    <property type="molecule type" value="Genomic_DNA"/>
</dbReference>
<dbReference type="Pfam" id="PF01613">
    <property type="entry name" value="Flavin_Reduct"/>
    <property type="match status" value="1"/>
</dbReference>
<dbReference type="RefSeq" id="WP_370396564.1">
    <property type="nucleotide sequence ID" value="NZ_JALBUT010000002.1"/>
</dbReference>
<evidence type="ECO:0000256" key="1">
    <source>
        <dbReference type="ARBA" id="ARBA00038054"/>
    </source>
</evidence>
<dbReference type="Proteomes" id="UP001275932">
    <property type="component" value="Unassembled WGS sequence"/>
</dbReference>
<name>A0ABU4WHP3_9BACT</name>
<sequence length="169" mass="19646">MFRKINPKEISENAIKLIAGDWALVSAGSPENFNSMTVSWGGIGEMWGRDVAFIFIRPNRYTYEFVEKNELFSVCFFQEKYRESLKICGTKSGRDGDKLGLTQLNAQFTSSLTPIFKEAKLVLECKKMYSDFIKPECFLDKDQIERWYPDKSFHKMYVAEIKNCWIAKS</sequence>
<dbReference type="InterPro" id="IPR012349">
    <property type="entry name" value="Split_barrel_FMN-bd"/>
</dbReference>
<dbReference type="InterPro" id="IPR052174">
    <property type="entry name" value="Flavoredoxin"/>
</dbReference>